<dbReference type="AlphaFoldDB" id="A0A834WM38"/>
<dbReference type="Proteomes" id="UP000634136">
    <property type="component" value="Unassembled WGS sequence"/>
</dbReference>
<evidence type="ECO:0000313" key="2">
    <source>
        <dbReference type="Proteomes" id="UP000634136"/>
    </source>
</evidence>
<reference evidence="1" key="1">
    <citation type="submission" date="2020-09" db="EMBL/GenBank/DDBJ databases">
        <title>Genome-Enabled Discovery of Anthraquinone Biosynthesis in Senna tora.</title>
        <authorList>
            <person name="Kang S.-H."/>
            <person name="Pandey R.P."/>
            <person name="Lee C.-M."/>
            <person name="Sim J.-S."/>
            <person name="Jeong J.-T."/>
            <person name="Choi B.-S."/>
            <person name="Jung M."/>
            <person name="Ginzburg D."/>
            <person name="Zhao K."/>
            <person name="Won S.Y."/>
            <person name="Oh T.-J."/>
            <person name="Yu Y."/>
            <person name="Kim N.-H."/>
            <person name="Lee O.R."/>
            <person name="Lee T.-H."/>
            <person name="Bashyal P."/>
            <person name="Kim T.-S."/>
            <person name="Lee W.-H."/>
            <person name="Kawkins C."/>
            <person name="Kim C.-K."/>
            <person name="Kim J.S."/>
            <person name="Ahn B.O."/>
            <person name="Rhee S.Y."/>
            <person name="Sohng J.K."/>
        </authorList>
    </citation>
    <scope>NUCLEOTIDE SEQUENCE</scope>
    <source>
        <tissue evidence="1">Leaf</tissue>
    </source>
</reference>
<protein>
    <submittedName>
        <fullName evidence="1">Uncharacterized protein</fullName>
    </submittedName>
</protein>
<proteinExistence type="predicted"/>
<gene>
    <name evidence="1" type="ORF">G2W53_027294</name>
</gene>
<sequence length="27" mass="3036">MASIKLVHHAVAIFSQEMNFKPVPLNL</sequence>
<accession>A0A834WM38</accession>
<name>A0A834WM38_9FABA</name>
<organism evidence="1 2">
    <name type="scientific">Senna tora</name>
    <dbReference type="NCBI Taxonomy" id="362788"/>
    <lineage>
        <taxon>Eukaryota</taxon>
        <taxon>Viridiplantae</taxon>
        <taxon>Streptophyta</taxon>
        <taxon>Embryophyta</taxon>
        <taxon>Tracheophyta</taxon>
        <taxon>Spermatophyta</taxon>
        <taxon>Magnoliopsida</taxon>
        <taxon>eudicotyledons</taxon>
        <taxon>Gunneridae</taxon>
        <taxon>Pentapetalae</taxon>
        <taxon>rosids</taxon>
        <taxon>fabids</taxon>
        <taxon>Fabales</taxon>
        <taxon>Fabaceae</taxon>
        <taxon>Caesalpinioideae</taxon>
        <taxon>Cassia clade</taxon>
        <taxon>Senna</taxon>
    </lineage>
</organism>
<dbReference type="EMBL" id="JAAIUW010000008">
    <property type="protein sequence ID" value="KAF7821839.1"/>
    <property type="molecule type" value="Genomic_DNA"/>
</dbReference>
<comment type="caution">
    <text evidence="1">The sequence shown here is derived from an EMBL/GenBank/DDBJ whole genome shotgun (WGS) entry which is preliminary data.</text>
</comment>
<keyword evidence="2" id="KW-1185">Reference proteome</keyword>
<evidence type="ECO:0000313" key="1">
    <source>
        <dbReference type="EMBL" id="KAF7821839.1"/>
    </source>
</evidence>